<name>A0A430BLF8_SPHYA</name>
<feature type="transmembrane region" description="Helical" evidence="1">
    <location>
        <begin position="6"/>
        <end position="26"/>
    </location>
</feature>
<dbReference type="AlphaFoldDB" id="A0A430BLF8"/>
<reference evidence="2 3" key="1">
    <citation type="submission" date="2018-07" db="EMBL/GenBank/DDBJ databases">
        <title>Genomic and Epidemiologic Investigation of an Indolent Hospital Outbreak.</title>
        <authorList>
            <person name="Johnson R.C."/>
            <person name="Deming C."/>
            <person name="Conlan S."/>
            <person name="Zellmer C.J."/>
            <person name="Michelin A.V."/>
            <person name="Lee-Lin S."/>
            <person name="Thomas P.J."/>
            <person name="Park M."/>
            <person name="Weingarten R.A."/>
            <person name="Less J."/>
            <person name="Dekker J.P."/>
            <person name="Frank K.M."/>
            <person name="Musser K.A."/>
            <person name="Mcquiston J.R."/>
            <person name="Henderson D.K."/>
            <person name="Lau A.F."/>
            <person name="Palmore T.N."/>
            <person name="Segre J.A."/>
        </authorList>
    </citation>
    <scope>NUCLEOTIDE SEQUENCE [LARGE SCALE GENOMIC DNA]</scope>
    <source>
        <strain evidence="2 3">SK-NIH.Env6_1116</strain>
    </source>
</reference>
<sequence length="246" mass="27085">MGRLIFIALILFIIVVILWILGKVLHKARQGLINVASILVNVAGAALMAVLAGLIAFFVLPISLVGEWFGIAVSGVAILVFVLSHRKFRRREGFADRQPPAVEEEQAISSAVVEDPIEPEADPRVAEAWKIAGELAPEYAKRLSLARRSCSRVLELATEDAVEWSVVDCSTFISRTVPEAVSTAAALMKDAAAPSERRCLADELVVDLERIAQRAQEEIDSRRLQLRNSWNIVRTHIANRTSRDAL</sequence>
<evidence type="ECO:0000256" key="1">
    <source>
        <dbReference type="SAM" id="Phobius"/>
    </source>
</evidence>
<protein>
    <submittedName>
        <fullName evidence="2">Uncharacterized protein</fullName>
    </submittedName>
</protein>
<organism evidence="2 3">
    <name type="scientific">Sphingobium yanoikuyae</name>
    <name type="common">Sphingomonas yanoikuyae</name>
    <dbReference type="NCBI Taxonomy" id="13690"/>
    <lineage>
        <taxon>Bacteria</taxon>
        <taxon>Pseudomonadati</taxon>
        <taxon>Pseudomonadota</taxon>
        <taxon>Alphaproteobacteria</taxon>
        <taxon>Sphingomonadales</taxon>
        <taxon>Sphingomonadaceae</taxon>
        <taxon>Sphingobium</taxon>
    </lineage>
</organism>
<proteinExistence type="predicted"/>
<feature type="transmembrane region" description="Helical" evidence="1">
    <location>
        <begin position="68"/>
        <end position="84"/>
    </location>
</feature>
<comment type="caution">
    <text evidence="2">The sequence shown here is derived from an EMBL/GenBank/DDBJ whole genome shotgun (WGS) entry which is preliminary data.</text>
</comment>
<keyword evidence="1" id="KW-0812">Transmembrane</keyword>
<keyword evidence="1" id="KW-0472">Membrane</keyword>
<accession>A0A430BLF8</accession>
<gene>
    <name evidence="2" type="ORF">DAH51_21245</name>
</gene>
<keyword evidence="1" id="KW-1133">Transmembrane helix</keyword>
<feature type="transmembrane region" description="Helical" evidence="1">
    <location>
        <begin position="38"/>
        <end position="62"/>
    </location>
</feature>
<dbReference type="Proteomes" id="UP000287401">
    <property type="component" value="Unassembled WGS sequence"/>
</dbReference>
<dbReference type="EMBL" id="QRAL01000033">
    <property type="protein sequence ID" value="RSU52486.1"/>
    <property type="molecule type" value="Genomic_DNA"/>
</dbReference>
<evidence type="ECO:0000313" key="2">
    <source>
        <dbReference type="EMBL" id="RSU52486.1"/>
    </source>
</evidence>
<evidence type="ECO:0000313" key="3">
    <source>
        <dbReference type="Proteomes" id="UP000287401"/>
    </source>
</evidence>